<dbReference type="GO" id="GO:0042148">
    <property type="term" value="P:DNA strand invasion"/>
    <property type="evidence" value="ECO:0007669"/>
    <property type="project" value="TreeGrafter"/>
</dbReference>
<dbReference type="AlphaFoldDB" id="A0A4R0R6D4"/>
<organism evidence="4 5">
    <name type="scientific">Steccherinum ochraceum</name>
    <dbReference type="NCBI Taxonomy" id="92696"/>
    <lineage>
        <taxon>Eukaryota</taxon>
        <taxon>Fungi</taxon>
        <taxon>Dikarya</taxon>
        <taxon>Basidiomycota</taxon>
        <taxon>Agaricomycotina</taxon>
        <taxon>Agaricomycetes</taxon>
        <taxon>Polyporales</taxon>
        <taxon>Steccherinaceae</taxon>
        <taxon>Steccherinum</taxon>
    </lineage>
</organism>
<protein>
    <recommendedName>
        <fullName evidence="3">RecA family profile 1 domain-containing protein</fullName>
    </recommendedName>
</protein>
<gene>
    <name evidence="4" type="ORF">EIP91_007833</name>
</gene>
<dbReference type="STRING" id="92696.A0A4R0R6D4"/>
<dbReference type="OrthoDB" id="336321at2759"/>
<keyword evidence="5" id="KW-1185">Reference proteome</keyword>
<dbReference type="GO" id="GO:0005815">
    <property type="term" value="C:microtubule organizing center"/>
    <property type="evidence" value="ECO:0007669"/>
    <property type="project" value="TreeGrafter"/>
</dbReference>
<dbReference type="GO" id="GO:0140664">
    <property type="term" value="F:ATP-dependent DNA damage sensor activity"/>
    <property type="evidence" value="ECO:0007669"/>
    <property type="project" value="InterPro"/>
</dbReference>
<comment type="caution">
    <text evidence="4">The sequence shown here is derived from an EMBL/GenBank/DDBJ whole genome shotgun (WGS) entry which is preliminary data.</text>
</comment>
<dbReference type="Pfam" id="PF08423">
    <property type="entry name" value="Rad51"/>
    <property type="match status" value="1"/>
</dbReference>
<evidence type="ECO:0000259" key="3">
    <source>
        <dbReference type="PROSITE" id="PS50162"/>
    </source>
</evidence>
<dbReference type="PROSITE" id="PS50162">
    <property type="entry name" value="RECA_2"/>
    <property type="match status" value="1"/>
</dbReference>
<dbReference type="GO" id="GO:0005657">
    <property type="term" value="C:replication fork"/>
    <property type="evidence" value="ECO:0007669"/>
    <property type="project" value="TreeGrafter"/>
</dbReference>
<evidence type="ECO:0000313" key="4">
    <source>
        <dbReference type="EMBL" id="TCD61843.1"/>
    </source>
</evidence>
<dbReference type="GO" id="GO:0005524">
    <property type="term" value="F:ATP binding"/>
    <property type="evidence" value="ECO:0007669"/>
    <property type="project" value="InterPro"/>
</dbReference>
<evidence type="ECO:0000313" key="5">
    <source>
        <dbReference type="Proteomes" id="UP000292702"/>
    </source>
</evidence>
<dbReference type="InterPro" id="IPR027417">
    <property type="entry name" value="P-loop_NTPase"/>
</dbReference>
<dbReference type="GO" id="GO:0003697">
    <property type="term" value="F:single-stranded DNA binding"/>
    <property type="evidence" value="ECO:0007669"/>
    <property type="project" value="TreeGrafter"/>
</dbReference>
<accession>A0A4R0R6D4</accession>
<dbReference type="PANTHER" id="PTHR46457">
    <property type="entry name" value="DNA REPAIR PROTEIN RAD51 HOMOLOG 4"/>
    <property type="match status" value="1"/>
</dbReference>
<dbReference type="InterPro" id="IPR020588">
    <property type="entry name" value="RecA_ATP-bd"/>
</dbReference>
<keyword evidence="2" id="KW-0539">Nucleus</keyword>
<dbReference type="Proteomes" id="UP000292702">
    <property type="component" value="Unassembled WGS sequence"/>
</dbReference>
<feature type="domain" description="RecA family profile 1" evidence="3">
    <location>
        <begin position="85"/>
        <end position="256"/>
    </location>
</feature>
<dbReference type="GO" id="GO:0007131">
    <property type="term" value="P:reciprocal meiotic recombination"/>
    <property type="evidence" value="ECO:0007669"/>
    <property type="project" value="TreeGrafter"/>
</dbReference>
<dbReference type="GO" id="GO:0000724">
    <property type="term" value="P:double-strand break repair via homologous recombination"/>
    <property type="evidence" value="ECO:0007669"/>
    <property type="project" value="TreeGrafter"/>
</dbReference>
<evidence type="ECO:0000256" key="2">
    <source>
        <dbReference type="ARBA" id="ARBA00023242"/>
    </source>
</evidence>
<dbReference type="SUPFAM" id="SSF52540">
    <property type="entry name" value="P-loop containing nucleoside triphosphate hydrolases"/>
    <property type="match status" value="1"/>
</dbReference>
<dbReference type="EMBL" id="RWJN01000425">
    <property type="protein sequence ID" value="TCD61843.1"/>
    <property type="molecule type" value="Genomic_DNA"/>
</dbReference>
<evidence type="ECO:0000256" key="1">
    <source>
        <dbReference type="ARBA" id="ARBA00004123"/>
    </source>
</evidence>
<dbReference type="GO" id="GO:0000400">
    <property type="term" value="F:four-way junction DNA binding"/>
    <property type="evidence" value="ECO:0007669"/>
    <property type="project" value="TreeGrafter"/>
</dbReference>
<proteinExistence type="predicted"/>
<dbReference type="GO" id="GO:0000723">
    <property type="term" value="P:telomere maintenance"/>
    <property type="evidence" value="ECO:0007669"/>
    <property type="project" value="TreeGrafter"/>
</dbReference>
<dbReference type="PANTHER" id="PTHR46457:SF1">
    <property type="entry name" value="DNA REPAIR PROTEIN RAD51 HOMOLOG 4"/>
    <property type="match status" value="1"/>
</dbReference>
<dbReference type="InterPro" id="IPR013632">
    <property type="entry name" value="Rad51_C"/>
</dbReference>
<dbReference type="Gene3D" id="3.40.50.300">
    <property type="entry name" value="P-loop containing nucleotide triphosphate hydrolases"/>
    <property type="match status" value="1"/>
</dbReference>
<sequence>MRLRTIGHPLSAELIDALDLLNIKTDSDLIFSGTPTEIWLKLPPDTIRLQEEIDVVEAVLARVSAPGRTGLDELDLEKRRHEELSKVEMSSGVQKLDALIGGFGHQRVLEVSGDRGSGKTALALQIVLRQLSQSPNSSAVWIDTTGDASPDRISAMLSSLPENEGALTVLQRLQITRAFDLDALREALEEVQLMTNVGVEQPTVRTVVIDTITPIFRPLLSAVTSQGHASMATFMQQLRSLAEESSITFIVLNGTSASAPNNPSSVFASTDRKPGLGPSFTYMTDATLWLAKWTKDLGYDLPEESVEQRGE</sequence>
<comment type="subcellular location">
    <subcellularLocation>
        <location evidence="1">Nucleus</location>
    </subcellularLocation>
</comment>
<reference evidence="4 5" key="1">
    <citation type="submission" date="2018-11" db="EMBL/GenBank/DDBJ databases">
        <title>Genome assembly of Steccherinum ochraceum LE-BIN_3174, the white-rot fungus of the Steccherinaceae family (The Residual Polyporoid clade, Polyporales, Basidiomycota).</title>
        <authorList>
            <person name="Fedorova T.V."/>
            <person name="Glazunova O.A."/>
            <person name="Landesman E.O."/>
            <person name="Moiseenko K.V."/>
            <person name="Psurtseva N.V."/>
            <person name="Savinova O.S."/>
            <person name="Shakhova N.V."/>
            <person name="Tyazhelova T.V."/>
            <person name="Vasina D.V."/>
        </authorList>
    </citation>
    <scope>NUCLEOTIDE SEQUENCE [LARGE SCALE GENOMIC DNA]</scope>
    <source>
        <strain evidence="4 5">LE-BIN_3174</strain>
    </source>
</reference>
<dbReference type="InterPro" id="IPR051988">
    <property type="entry name" value="HRR_RAD51_Paralog"/>
</dbReference>
<dbReference type="GO" id="GO:0033063">
    <property type="term" value="C:Rad51B-Rad51C-Rad51D-XRCC2 complex"/>
    <property type="evidence" value="ECO:0007669"/>
    <property type="project" value="TreeGrafter"/>
</dbReference>
<name>A0A4R0R6D4_9APHY</name>